<comment type="caution">
    <text evidence="1">The sequence shown here is derived from an EMBL/GenBank/DDBJ whole genome shotgun (WGS) entry which is preliminary data.</text>
</comment>
<reference evidence="1 2" key="1">
    <citation type="journal article" date="2022" name="Plant J.">
        <title>Chromosome-level genome of Camellia lanceoleosa provides a valuable resource for understanding genome evolution and self-incompatibility.</title>
        <authorList>
            <person name="Gong W."/>
            <person name="Xiao S."/>
            <person name="Wang L."/>
            <person name="Liao Z."/>
            <person name="Chang Y."/>
            <person name="Mo W."/>
            <person name="Hu G."/>
            <person name="Li W."/>
            <person name="Zhao G."/>
            <person name="Zhu H."/>
            <person name="Hu X."/>
            <person name="Ji K."/>
            <person name="Xiang X."/>
            <person name="Song Q."/>
            <person name="Yuan D."/>
            <person name="Jin S."/>
            <person name="Zhang L."/>
        </authorList>
    </citation>
    <scope>NUCLEOTIDE SEQUENCE [LARGE SCALE GENOMIC DNA]</scope>
    <source>
        <strain evidence="1">SQ_2022a</strain>
    </source>
</reference>
<keyword evidence="1" id="KW-0436">Ligase</keyword>
<accession>A0ACC0FN15</accession>
<gene>
    <name evidence="1" type="ORF">LOK49_LG13G02275</name>
</gene>
<evidence type="ECO:0000313" key="2">
    <source>
        <dbReference type="Proteomes" id="UP001060215"/>
    </source>
</evidence>
<proteinExistence type="predicted"/>
<dbReference type="EMBL" id="CM045771">
    <property type="protein sequence ID" value="KAI7990003.1"/>
    <property type="molecule type" value="Genomic_DNA"/>
</dbReference>
<dbReference type="Proteomes" id="UP001060215">
    <property type="component" value="Chromosome 14"/>
</dbReference>
<keyword evidence="2" id="KW-1185">Reference proteome</keyword>
<evidence type="ECO:0000313" key="1">
    <source>
        <dbReference type="EMBL" id="KAI7990003.1"/>
    </source>
</evidence>
<name>A0ACC0FN15_9ERIC</name>
<organism evidence="1 2">
    <name type="scientific">Camellia lanceoleosa</name>
    <dbReference type="NCBI Taxonomy" id="1840588"/>
    <lineage>
        <taxon>Eukaryota</taxon>
        <taxon>Viridiplantae</taxon>
        <taxon>Streptophyta</taxon>
        <taxon>Embryophyta</taxon>
        <taxon>Tracheophyta</taxon>
        <taxon>Spermatophyta</taxon>
        <taxon>Magnoliopsida</taxon>
        <taxon>eudicotyledons</taxon>
        <taxon>Gunneridae</taxon>
        <taxon>Pentapetalae</taxon>
        <taxon>asterids</taxon>
        <taxon>Ericales</taxon>
        <taxon>Theaceae</taxon>
        <taxon>Camellia</taxon>
    </lineage>
</organism>
<sequence>MHTEQCCILLIGTKTGHYRKNGCGDFKTDYSLIIHCNAGDTIGVNYMGMDVTDQARPQLARCKNQYLPFQKKKGEGTRSCSFCYITRRRSKAIARKASSVRSSSFPTEKPVKKEEDSVEDHPEGLSSPETLTKLTQNIRQTIDAPRFERRRSNPKNVAAIILGGGAGTKLFPLTIKTATPAFLEIAVGFCKGLSVLMLCWGTETNPFSLDALAVFIYRVLHRVNHPGNLDKNSQNAGYVLLMFYNLYDGKSRKEFEGELIERFGSLVKMPLLKPDRDRLPDSVKSILEEGLNLYQLHQRRHGRAEPTKGSYAKDWAKWEKQLREVLFSNADYLNSIQVPFEFAVEKVFEQLRTIAKGDYSTPSTEKRKFGNIVYATISLPVGEIRSLLDNVTLHWGP</sequence>
<protein>
    <submittedName>
        <fullName evidence="1">tRNA ligase 1</fullName>
    </submittedName>
</protein>